<sequence length="490" mass="53024">MFYGARLPSLSVGSQDAYSSAHEPNKENQVVKDGSIAINGITLIDGTDSAPFENTSILIEDGKFARIEQSPAVPFEAATVIDGRGQYAMPGLLDANVHLLDGLSLTNNFGGIEYLARYEGRLKELCEEAAQLSLKYGTTTVFDTGDPYRPIIGARDAINKGEVVGSRIYAAGAIIGQSGPFTRDFMVDGRTRATKRFADRLDSLWEWPGLGGELLLMDIEDVADRVQRHVETDIDIAKVFVTDHLVSSFQNSTAYLQFSHRVLERIFSIVQGAGLKLVTHTSSIESLDTVIDLGADVMVHHNVSQQVRMPDSLIEKVAAFKGWGAPQPVTNRFQHGLEAIGHGWARYGGGAHRDNLERMIQAGANLCLATDACESSIDRMADFTPEELTDRPWDLGRGSVYWLTAMVETGFTPAQALRGGTRDVAIAYGVDDKLGTVESGKIADIILLDADPLADVANVAKLNKVIKDGVVIDTAALPDNPVATVDGKFD</sequence>
<name>A0A6I3MBK8_9MICO</name>
<dbReference type="Gene3D" id="2.30.40.10">
    <property type="entry name" value="Urease, subunit C, domain 1"/>
    <property type="match status" value="1"/>
</dbReference>
<dbReference type="GO" id="GO:0016810">
    <property type="term" value="F:hydrolase activity, acting on carbon-nitrogen (but not peptide) bonds"/>
    <property type="evidence" value="ECO:0007669"/>
    <property type="project" value="InterPro"/>
</dbReference>
<dbReference type="SUPFAM" id="SSF51338">
    <property type="entry name" value="Composite domain of metallo-dependent hydrolases"/>
    <property type="match status" value="1"/>
</dbReference>
<dbReference type="PANTHER" id="PTHR43135:SF3">
    <property type="entry name" value="ALPHA-D-RIBOSE 1-METHYLPHOSPHONATE 5-TRIPHOSPHATE DIPHOSPHATASE"/>
    <property type="match status" value="1"/>
</dbReference>
<dbReference type="PANTHER" id="PTHR43135">
    <property type="entry name" value="ALPHA-D-RIBOSE 1-METHYLPHOSPHONATE 5-TRIPHOSPHATE DIPHOSPHATASE"/>
    <property type="match status" value="1"/>
</dbReference>
<dbReference type="AlphaFoldDB" id="A0A6I3MBK8"/>
<reference evidence="2 3" key="1">
    <citation type="submission" date="2019-11" db="EMBL/GenBank/DDBJ databases">
        <title>Agromyces kandeliae sp. nov., isolated from mangrove soil.</title>
        <authorList>
            <person name="Wang R."/>
        </authorList>
    </citation>
    <scope>NUCLEOTIDE SEQUENCE [LARGE SCALE GENOMIC DNA]</scope>
    <source>
        <strain evidence="2 3">JCM 11433</strain>
    </source>
</reference>
<proteinExistence type="predicted"/>
<keyword evidence="3" id="KW-1185">Reference proteome</keyword>
<dbReference type="RefSeq" id="WP_155053422.1">
    <property type="nucleotide sequence ID" value="NZ_BAAAIB010000007.1"/>
</dbReference>
<dbReference type="InterPro" id="IPR051781">
    <property type="entry name" value="Metallo-dep_Hydrolase"/>
</dbReference>
<accession>A0A6I3MBK8</accession>
<evidence type="ECO:0000313" key="2">
    <source>
        <dbReference type="EMBL" id="MTH70401.1"/>
    </source>
</evidence>
<dbReference type="InterPro" id="IPR006680">
    <property type="entry name" value="Amidohydro-rel"/>
</dbReference>
<keyword evidence="2" id="KW-0378">Hydrolase</keyword>
<dbReference type="SUPFAM" id="SSF51556">
    <property type="entry name" value="Metallo-dependent hydrolases"/>
    <property type="match status" value="1"/>
</dbReference>
<protein>
    <submittedName>
        <fullName evidence="2">Amidohydrolase family protein</fullName>
    </submittedName>
</protein>
<dbReference type="Pfam" id="PF01979">
    <property type="entry name" value="Amidohydro_1"/>
    <property type="match status" value="1"/>
</dbReference>
<evidence type="ECO:0000259" key="1">
    <source>
        <dbReference type="Pfam" id="PF01979"/>
    </source>
</evidence>
<organism evidence="2 3">
    <name type="scientific">Agromyces bracchium</name>
    <dbReference type="NCBI Taxonomy" id="88376"/>
    <lineage>
        <taxon>Bacteria</taxon>
        <taxon>Bacillati</taxon>
        <taxon>Actinomycetota</taxon>
        <taxon>Actinomycetes</taxon>
        <taxon>Micrococcales</taxon>
        <taxon>Microbacteriaceae</taxon>
        <taxon>Agromyces</taxon>
    </lineage>
</organism>
<dbReference type="InterPro" id="IPR011059">
    <property type="entry name" value="Metal-dep_hydrolase_composite"/>
</dbReference>
<feature type="domain" description="Amidohydrolase-related" evidence="1">
    <location>
        <begin position="87"/>
        <end position="471"/>
    </location>
</feature>
<dbReference type="OrthoDB" id="3189065at2"/>
<gene>
    <name evidence="2" type="ORF">GJ743_18720</name>
</gene>
<dbReference type="EMBL" id="WMLB01000046">
    <property type="protein sequence ID" value="MTH70401.1"/>
    <property type="molecule type" value="Genomic_DNA"/>
</dbReference>
<comment type="caution">
    <text evidence="2">The sequence shown here is derived from an EMBL/GenBank/DDBJ whole genome shotgun (WGS) entry which is preliminary data.</text>
</comment>
<dbReference type="Proteomes" id="UP000433071">
    <property type="component" value="Unassembled WGS sequence"/>
</dbReference>
<dbReference type="InterPro" id="IPR032466">
    <property type="entry name" value="Metal_Hydrolase"/>
</dbReference>
<evidence type="ECO:0000313" key="3">
    <source>
        <dbReference type="Proteomes" id="UP000433071"/>
    </source>
</evidence>
<dbReference type="Gene3D" id="3.20.20.140">
    <property type="entry name" value="Metal-dependent hydrolases"/>
    <property type="match status" value="1"/>
</dbReference>